<keyword evidence="2" id="KW-1185">Reference proteome</keyword>
<gene>
    <name evidence="1" type="ORF">ACFOOI_03730</name>
</gene>
<evidence type="ECO:0008006" key="3">
    <source>
        <dbReference type="Google" id="ProtNLM"/>
    </source>
</evidence>
<comment type="caution">
    <text evidence="1">The sequence shown here is derived from an EMBL/GenBank/DDBJ whole genome shotgun (WGS) entry which is preliminary data.</text>
</comment>
<proteinExistence type="predicted"/>
<dbReference type="EMBL" id="JBHRYQ010000001">
    <property type="protein sequence ID" value="MFC3809755.1"/>
    <property type="molecule type" value="Genomic_DNA"/>
</dbReference>
<reference evidence="2" key="1">
    <citation type="journal article" date="2019" name="Int. J. Syst. Evol. Microbiol.">
        <title>The Global Catalogue of Microorganisms (GCM) 10K type strain sequencing project: providing services to taxonomists for standard genome sequencing and annotation.</title>
        <authorList>
            <consortium name="The Broad Institute Genomics Platform"/>
            <consortium name="The Broad Institute Genome Sequencing Center for Infectious Disease"/>
            <person name="Wu L."/>
            <person name="Ma J."/>
        </authorList>
    </citation>
    <scope>NUCLEOTIDE SEQUENCE [LARGE SCALE GENOMIC DNA]</scope>
    <source>
        <strain evidence="2">CECT 7956</strain>
    </source>
</reference>
<dbReference type="Proteomes" id="UP001595616">
    <property type="component" value="Unassembled WGS sequence"/>
</dbReference>
<name>A0ABV7YTT7_9BACT</name>
<evidence type="ECO:0000313" key="2">
    <source>
        <dbReference type="Proteomes" id="UP001595616"/>
    </source>
</evidence>
<accession>A0ABV7YTT7</accession>
<organism evidence="1 2">
    <name type="scientific">Lacihabitans lacunae</name>
    <dbReference type="NCBI Taxonomy" id="1028214"/>
    <lineage>
        <taxon>Bacteria</taxon>
        <taxon>Pseudomonadati</taxon>
        <taxon>Bacteroidota</taxon>
        <taxon>Cytophagia</taxon>
        <taxon>Cytophagales</taxon>
        <taxon>Leadbetterellaceae</taxon>
        <taxon>Lacihabitans</taxon>
    </lineage>
</organism>
<dbReference type="RefSeq" id="WP_379835216.1">
    <property type="nucleotide sequence ID" value="NZ_JBHRYQ010000001.1"/>
</dbReference>
<sequence length="407" mass="47934">MSKEELLETHEIGQGQTRLIYPTNRIIISNAFHNANKLRRVQSRSEIYDINVKDFANEKIEYLRPYFEEIYTQRLKSPIDRISEDFKKNKINIVGKLGETFANPEEIEQKIFILLQEYGFIDKSLNSFQEIKDSLDRFFMPKKNKEIINEITVKNLFEIIKSIKELYVNNSYKRLYQTNQVLKNSLTGNVEFYSKLALFTELYEAKILNTSKEDSFVECIQCEHLTYKGVLQIKTSPQNLENLKCPFCNTELTYFVPYELNTEIYEVVKSKDGLLLDAFCNTLLENEINFSINDKFLGDIEVDCIFEDESKKYVAEVKMYKLNTTIEKLKSKVRNHFGKLKEDAERLLTLPEFQKKELIPILLINFQDNNFIDELQAELKLANKDELSQNIRILNLIQIKEMLIAYD</sequence>
<evidence type="ECO:0000313" key="1">
    <source>
        <dbReference type="EMBL" id="MFC3809755.1"/>
    </source>
</evidence>
<protein>
    <recommendedName>
        <fullName evidence="3">REase associating with pPIWI RE domain-containing protein</fullName>
    </recommendedName>
</protein>